<dbReference type="PANTHER" id="PTHR46844">
    <property type="entry name" value="SLR5058 PROTEIN"/>
    <property type="match status" value="1"/>
</dbReference>
<keyword evidence="1" id="KW-0547">Nucleotide-binding</keyword>
<dbReference type="InterPro" id="IPR007111">
    <property type="entry name" value="NACHT_NTPase"/>
</dbReference>
<keyword evidence="2" id="KW-0067">ATP-binding</keyword>
<accession>A0A2B4SWL9</accession>
<dbReference type="Gene3D" id="3.80.10.10">
    <property type="entry name" value="Ribonuclease Inhibitor"/>
    <property type="match status" value="3"/>
</dbReference>
<dbReference type="InterPro" id="IPR032675">
    <property type="entry name" value="LRR_dom_sf"/>
</dbReference>
<protein>
    <submittedName>
        <fullName evidence="4">Protein NLRC3</fullName>
    </submittedName>
</protein>
<evidence type="ECO:0000256" key="1">
    <source>
        <dbReference type="ARBA" id="ARBA00022741"/>
    </source>
</evidence>
<evidence type="ECO:0000256" key="2">
    <source>
        <dbReference type="ARBA" id="ARBA00022840"/>
    </source>
</evidence>
<dbReference type="Gene3D" id="3.40.50.300">
    <property type="entry name" value="P-loop containing nucleotide triphosphate hydrolases"/>
    <property type="match status" value="1"/>
</dbReference>
<dbReference type="InterPro" id="IPR027417">
    <property type="entry name" value="P-loop_NTPase"/>
</dbReference>
<sequence>MGALFLYLDSTKSASLKRNENATTINVLVPGPHTLIARTDYPEQLVELIRREYEGAVLFPFPWCEDELEFELAKIFTRLKIVAREKERKRLTDDLVKMTEVFRALKKCDCKCECECKGKKPRVVLIEGPPGMGKTTYCQKLAYDWSVGEITTEPSFPEVDMFLRLTCRDMKTANIEDAIDDQLLPIDVDKKDKEKFFHFIRHNQTRILLVLDGLDELPKKLFEEFMPLISGRVFPLTYVMLTARHEAGMKVRRHCDALFEIVGYTKEDADDYITKYFSGHEKPILGKKLIMEIDRDSQLRELTASALNTALLCLVFEDTGGVLPYNRTMLYFELVSCVLRRYCSKKEISLDDKDPVKKYTEQLNQLGELALEALLKDQLSFTFEELKSHSTKFLELGFLSRQPSASKIKPKPSYAFIHKTFQEYFASFHLAHELLTTDRDKAALLAQLTPVRKYWQMWKFLITMAASESDDTAAFLVSSICAAFQPQRLAKDSEDNPPRRIVPHYEYDDVCGDAKYYWEPLHQLMSLPVEVESSFVVKTVEAIAQCEHPTTGVKPYKIKMAGALARCCPMDEITVRDYDFTLNSQFFFVMFEFLNGNCKLNKLTWELNVSTAAALANVLKTCHTLKHLRLKYGSNITSITPALQANHTVTHLDMREAGVGDVEAEALGRVLQSNHTLTVLCLADNNISHIGVEALAEALKFNRVLEDLNIARNDIDNKGAVALSQALESNRTLRCLNLCGEISIGYEGLKAMANALRCNSSLACLDIRGHTFSDLSLAELGKGIQSNCSLTHLYVGYAQTFQPMLRSMSVFDDSSAEAFSKALQSGDTQLARLDLNHSSISSPCVIILAQGLRVNGTLERLDLTKNRIDFSGAVALAQALKTNQTLTHLQLRWNFISDDGAKEFVEVLQHNKTLMFLGLDQNPMTKSGRDLFKVLGGRLEPDESNALVLPPGVRWIRNS</sequence>
<dbReference type="SUPFAM" id="SSF52047">
    <property type="entry name" value="RNI-like"/>
    <property type="match status" value="2"/>
</dbReference>
<dbReference type="OrthoDB" id="120976at2759"/>
<evidence type="ECO:0000259" key="3">
    <source>
        <dbReference type="PROSITE" id="PS50837"/>
    </source>
</evidence>
<dbReference type="Proteomes" id="UP000225706">
    <property type="component" value="Unassembled WGS sequence"/>
</dbReference>
<evidence type="ECO:0000313" key="4">
    <source>
        <dbReference type="EMBL" id="PFX33579.1"/>
    </source>
</evidence>
<evidence type="ECO:0000313" key="5">
    <source>
        <dbReference type="Proteomes" id="UP000225706"/>
    </source>
</evidence>
<keyword evidence="5" id="KW-1185">Reference proteome</keyword>
<gene>
    <name evidence="4" type="primary">Nlrc3</name>
    <name evidence="4" type="ORF">AWC38_SpisGene1451</name>
</gene>
<reference evidence="5" key="1">
    <citation type="journal article" date="2017" name="bioRxiv">
        <title>Comparative analysis of the genomes of Stylophora pistillata and Acropora digitifera provides evidence for extensive differences between species of corals.</title>
        <authorList>
            <person name="Voolstra C.R."/>
            <person name="Li Y."/>
            <person name="Liew Y.J."/>
            <person name="Baumgarten S."/>
            <person name="Zoccola D."/>
            <person name="Flot J.-F."/>
            <person name="Tambutte S."/>
            <person name="Allemand D."/>
            <person name="Aranda M."/>
        </authorList>
    </citation>
    <scope>NUCLEOTIDE SEQUENCE [LARGE SCALE GENOMIC DNA]</scope>
</reference>
<dbReference type="SMART" id="SM00368">
    <property type="entry name" value="LRR_RI"/>
    <property type="match status" value="8"/>
</dbReference>
<feature type="domain" description="NACHT" evidence="3">
    <location>
        <begin position="122"/>
        <end position="244"/>
    </location>
</feature>
<name>A0A2B4SWL9_STYPI</name>
<dbReference type="GO" id="GO:0005524">
    <property type="term" value="F:ATP binding"/>
    <property type="evidence" value="ECO:0007669"/>
    <property type="project" value="UniProtKB-KW"/>
</dbReference>
<dbReference type="PROSITE" id="PS50837">
    <property type="entry name" value="NACHT"/>
    <property type="match status" value="1"/>
</dbReference>
<comment type="caution">
    <text evidence="4">The sequence shown here is derived from an EMBL/GenBank/DDBJ whole genome shotgun (WGS) entry which is preliminary data.</text>
</comment>
<dbReference type="EMBL" id="LSMT01000010">
    <property type="protein sequence ID" value="PFX33579.1"/>
    <property type="molecule type" value="Genomic_DNA"/>
</dbReference>
<organism evidence="4 5">
    <name type="scientific">Stylophora pistillata</name>
    <name type="common">Smooth cauliflower coral</name>
    <dbReference type="NCBI Taxonomy" id="50429"/>
    <lineage>
        <taxon>Eukaryota</taxon>
        <taxon>Metazoa</taxon>
        <taxon>Cnidaria</taxon>
        <taxon>Anthozoa</taxon>
        <taxon>Hexacorallia</taxon>
        <taxon>Scleractinia</taxon>
        <taxon>Astrocoeniina</taxon>
        <taxon>Pocilloporidae</taxon>
        <taxon>Stylophora</taxon>
    </lineage>
</organism>
<dbReference type="AlphaFoldDB" id="A0A2B4SWL9"/>
<dbReference type="Pfam" id="PF05729">
    <property type="entry name" value="NACHT"/>
    <property type="match status" value="1"/>
</dbReference>
<dbReference type="PANTHER" id="PTHR46844:SF1">
    <property type="entry name" value="SLR5058 PROTEIN"/>
    <property type="match status" value="1"/>
</dbReference>
<dbReference type="InterPro" id="IPR001611">
    <property type="entry name" value="Leu-rich_rpt"/>
</dbReference>
<dbReference type="Pfam" id="PF13516">
    <property type="entry name" value="LRR_6"/>
    <property type="match status" value="4"/>
</dbReference>
<proteinExistence type="predicted"/>
<dbReference type="SUPFAM" id="SSF52540">
    <property type="entry name" value="P-loop containing nucleoside triphosphate hydrolases"/>
    <property type="match status" value="1"/>
</dbReference>